<keyword evidence="1" id="KW-0479">Metal-binding</keyword>
<reference evidence="3 4" key="1">
    <citation type="submission" date="2016-11" db="EMBL/GenBank/DDBJ databases">
        <authorList>
            <person name="Jaros S."/>
            <person name="Januszkiewicz K."/>
            <person name="Wedrychowicz H."/>
        </authorList>
    </citation>
    <scope>NUCLEOTIDE SEQUENCE [LARGE SCALE GENOMIC DNA]</scope>
    <source>
        <strain evidence="3 4">DSM 44666</strain>
    </source>
</reference>
<dbReference type="FunFam" id="3.30.70.100:FF:000001">
    <property type="entry name" value="ATPase copper transporting beta"/>
    <property type="match status" value="1"/>
</dbReference>
<protein>
    <submittedName>
        <fullName evidence="3">Copper chaperone</fullName>
    </submittedName>
</protein>
<dbReference type="Proteomes" id="UP000184476">
    <property type="component" value="Unassembled WGS sequence"/>
</dbReference>
<evidence type="ECO:0000259" key="2">
    <source>
        <dbReference type="PROSITE" id="PS50846"/>
    </source>
</evidence>
<dbReference type="AlphaFoldDB" id="A0A1M4U208"/>
<gene>
    <name evidence="3" type="ORF">SAMN05444392_101766</name>
</gene>
<sequence>MNVNLSIPYGCIFRVGVVLVEKRLKVEDMTCGGCARKVKGTLDELGVHADVQLADRTVTIQFDEQKISLEQIKDSLEDIGYEATE</sequence>
<dbReference type="SUPFAM" id="SSF55008">
    <property type="entry name" value="HMA, heavy metal-associated domain"/>
    <property type="match status" value="1"/>
</dbReference>
<dbReference type="GO" id="GO:0046872">
    <property type="term" value="F:metal ion binding"/>
    <property type="evidence" value="ECO:0007669"/>
    <property type="project" value="UniProtKB-KW"/>
</dbReference>
<dbReference type="Pfam" id="PF00403">
    <property type="entry name" value="HMA"/>
    <property type="match status" value="1"/>
</dbReference>
<keyword evidence="4" id="KW-1185">Reference proteome</keyword>
<dbReference type="OrthoDB" id="9813965at2"/>
<feature type="domain" description="HMA" evidence="2">
    <location>
        <begin position="20"/>
        <end position="84"/>
    </location>
</feature>
<evidence type="ECO:0000313" key="4">
    <source>
        <dbReference type="Proteomes" id="UP000184476"/>
    </source>
</evidence>
<dbReference type="InterPro" id="IPR006121">
    <property type="entry name" value="HMA_dom"/>
</dbReference>
<proteinExistence type="predicted"/>
<dbReference type="CDD" id="cd00371">
    <property type="entry name" value="HMA"/>
    <property type="match status" value="1"/>
</dbReference>
<organism evidence="3 4">
    <name type="scientific">Seinonella peptonophila</name>
    <dbReference type="NCBI Taxonomy" id="112248"/>
    <lineage>
        <taxon>Bacteria</taxon>
        <taxon>Bacillati</taxon>
        <taxon>Bacillota</taxon>
        <taxon>Bacilli</taxon>
        <taxon>Bacillales</taxon>
        <taxon>Thermoactinomycetaceae</taxon>
        <taxon>Seinonella</taxon>
    </lineage>
</organism>
<dbReference type="PROSITE" id="PS50846">
    <property type="entry name" value="HMA_2"/>
    <property type="match status" value="1"/>
</dbReference>
<dbReference type="Gene3D" id="3.30.70.100">
    <property type="match status" value="1"/>
</dbReference>
<dbReference type="STRING" id="112248.SAMN05444392_101766"/>
<accession>A0A1M4U208</accession>
<name>A0A1M4U208_9BACL</name>
<dbReference type="EMBL" id="FQVL01000001">
    <property type="protein sequence ID" value="SHE50715.1"/>
    <property type="molecule type" value="Genomic_DNA"/>
</dbReference>
<dbReference type="InterPro" id="IPR036163">
    <property type="entry name" value="HMA_dom_sf"/>
</dbReference>
<evidence type="ECO:0000313" key="3">
    <source>
        <dbReference type="EMBL" id="SHE50715.1"/>
    </source>
</evidence>
<evidence type="ECO:0000256" key="1">
    <source>
        <dbReference type="ARBA" id="ARBA00022723"/>
    </source>
</evidence>